<accession>A0A0A1T5V9</accession>
<dbReference type="Gene3D" id="1.10.510.10">
    <property type="entry name" value="Transferase(Phosphotransferase) domain 1"/>
    <property type="match status" value="1"/>
</dbReference>
<dbReference type="SMART" id="SM00220">
    <property type="entry name" value="S_TKc"/>
    <property type="match status" value="1"/>
</dbReference>
<name>A0A0A1T5V9_9HYPO</name>
<organism evidence="2 3">
    <name type="scientific">[Torrubiella] hemipterigena</name>
    <dbReference type="NCBI Taxonomy" id="1531966"/>
    <lineage>
        <taxon>Eukaryota</taxon>
        <taxon>Fungi</taxon>
        <taxon>Dikarya</taxon>
        <taxon>Ascomycota</taxon>
        <taxon>Pezizomycotina</taxon>
        <taxon>Sordariomycetes</taxon>
        <taxon>Hypocreomycetidae</taxon>
        <taxon>Hypocreales</taxon>
        <taxon>Clavicipitaceae</taxon>
        <taxon>Clavicipitaceae incertae sedis</taxon>
        <taxon>'Torrubiella' clade</taxon>
    </lineage>
</organism>
<dbReference type="HOGENOM" id="CLU_000288_31_1_1"/>
<dbReference type="GO" id="GO:0005524">
    <property type="term" value="F:ATP binding"/>
    <property type="evidence" value="ECO:0007669"/>
    <property type="project" value="InterPro"/>
</dbReference>
<evidence type="ECO:0000313" key="2">
    <source>
        <dbReference type="EMBL" id="CEJ81510.1"/>
    </source>
</evidence>
<dbReference type="AlphaFoldDB" id="A0A0A1T5V9"/>
<dbReference type="PROSITE" id="PS50011">
    <property type="entry name" value="PROTEIN_KINASE_DOM"/>
    <property type="match status" value="1"/>
</dbReference>
<dbReference type="EMBL" id="CDHN01000001">
    <property type="protein sequence ID" value="CEJ81510.1"/>
    <property type="molecule type" value="Genomic_DNA"/>
</dbReference>
<dbReference type="Proteomes" id="UP000039046">
    <property type="component" value="Unassembled WGS sequence"/>
</dbReference>
<evidence type="ECO:0000259" key="1">
    <source>
        <dbReference type="PROSITE" id="PS50011"/>
    </source>
</evidence>
<protein>
    <recommendedName>
        <fullName evidence="1">Protein kinase domain-containing protein</fullName>
    </recommendedName>
</protein>
<dbReference type="InterPro" id="IPR011009">
    <property type="entry name" value="Kinase-like_dom_sf"/>
</dbReference>
<keyword evidence="3" id="KW-1185">Reference proteome</keyword>
<dbReference type="Pfam" id="PF00069">
    <property type="entry name" value="Pkinase"/>
    <property type="match status" value="1"/>
</dbReference>
<dbReference type="GO" id="GO:0004672">
    <property type="term" value="F:protein kinase activity"/>
    <property type="evidence" value="ECO:0007669"/>
    <property type="project" value="InterPro"/>
</dbReference>
<dbReference type="SUPFAM" id="SSF56112">
    <property type="entry name" value="Protein kinase-like (PK-like)"/>
    <property type="match status" value="1"/>
</dbReference>
<sequence length="329" mass="36393">MYSAKSNPRPISSLPKYPLLGKGATGWVFKINHRIVLKLSIDYNSLAMTYENKMYEILETGEPSPYILQSIFRQPGMNFLPFMPGGSLNVRIRASQTRDKNDMLVAVTKLESLSTVRKWASHITEAAAWLEDLGLAHGDLRPRNMLLDAADNLKLADFDLCAEMGMNIVRTRCPWTRVFQDHDSGGAGDEDGPWGIHSAKTEQFAIGSVLYFVSRGYEPYEVTDGNEATDGTPNRTALWRRGIFPVLGGGSIDTVIGNCWNGVYPTLGRLSEQFADEPRGQCLRVAELAELRSKCEDVAADLAESRGGGDASLIFNDSLTNRLQPPEPF</sequence>
<evidence type="ECO:0000313" key="3">
    <source>
        <dbReference type="Proteomes" id="UP000039046"/>
    </source>
</evidence>
<reference evidence="2 3" key="1">
    <citation type="journal article" date="2015" name="Genome Announc.">
        <title>Draft Genome Sequence and Gene Annotation of the Entomopathogenic Fungus Verticillium hemipterigenum.</title>
        <authorList>
            <person name="Horn F."/>
            <person name="Habel A."/>
            <person name="Scharf D.H."/>
            <person name="Dworschak J."/>
            <person name="Brakhage A.A."/>
            <person name="Guthke R."/>
            <person name="Hertweck C."/>
            <person name="Linde J."/>
        </authorList>
    </citation>
    <scope>NUCLEOTIDE SEQUENCE [LARGE SCALE GENOMIC DNA]</scope>
</reference>
<dbReference type="OrthoDB" id="4062651at2759"/>
<gene>
    <name evidence="2" type="ORF">VHEMI01632</name>
</gene>
<dbReference type="InterPro" id="IPR000719">
    <property type="entry name" value="Prot_kinase_dom"/>
</dbReference>
<proteinExistence type="predicted"/>
<feature type="domain" description="Protein kinase" evidence="1">
    <location>
        <begin position="14"/>
        <end position="329"/>
    </location>
</feature>
<dbReference type="STRING" id="1531966.A0A0A1T5V9"/>